<comment type="caution">
    <text evidence="12">The sequence shown here is derived from an EMBL/GenBank/DDBJ whole genome shotgun (WGS) entry which is preliminary data.</text>
</comment>
<evidence type="ECO:0000256" key="3">
    <source>
        <dbReference type="ARBA" id="ARBA00022490"/>
    </source>
</evidence>
<keyword evidence="4 10" id="KW-0282">Flagellum</keyword>
<proteinExistence type="inferred from homology"/>
<dbReference type="InterPro" id="IPR000435">
    <property type="entry name" value="Tektins"/>
</dbReference>
<feature type="coiled-coil region" evidence="11">
    <location>
        <begin position="74"/>
        <end position="115"/>
    </location>
</feature>
<comment type="similarity">
    <text evidence="2 10">Belongs to the tektin family.</text>
</comment>
<dbReference type="GO" id="GO:0005930">
    <property type="term" value="C:axoneme"/>
    <property type="evidence" value="ECO:0007669"/>
    <property type="project" value="UniProtKB-SubCell"/>
</dbReference>
<evidence type="ECO:0000256" key="7">
    <source>
        <dbReference type="ARBA" id="ARBA00023212"/>
    </source>
</evidence>
<evidence type="ECO:0000256" key="5">
    <source>
        <dbReference type="ARBA" id="ARBA00023054"/>
    </source>
</evidence>
<dbReference type="AlphaFoldDB" id="A0A818N6W2"/>
<protein>
    <recommendedName>
        <fullName evidence="10">Tektin</fullName>
    </recommendedName>
</protein>
<evidence type="ECO:0000256" key="1">
    <source>
        <dbReference type="ARBA" id="ARBA00004611"/>
    </source>
</evidence>
<keyword evidence="3" id="KW-0963">Cytoplasm</keyword>
<dbReference type="Pfam" id="PF03148">
    <property type="entry name" value="Tektin"/>
    <property type="match status" value="1"/>
</dbReference>
<dbReference type="PANTHER" id="PTHR19960">
    <property type="entry name" value="TEKTIN"/>
    <property type="match status" value="1"/>
</dbReference>
<dbReference type="PANTHER" id="PTHR19960:SF25">
    <property type="entry name" value="TEKTIN-1"/>
    <property type="match status" value="1"/>
</dbReference>
<gene>
    <name evidence="12" type="ORF">GRG538_LOCUS22705</name>
</gene>
<accession>A0A818N6W2</accession>
<keyword evidence="6 10" id="KW-0969">Cilium</keyword>
<evidence type="ECO:0000256" key="11">
    <source>
        <dbReference type="SAM" id="Coils"/>
    </source>
</evidence>
<evidence type="ECO:0000256" key="6">
    <source>
        <dbReference type="ARBA" id="ARBA00023069"/>
    </source>
</evidence>
<evidence type="ECO:0000313" key="12">
    <source>
        <dbReference type="EMBL" id="CAF3601447.1"/>
    </source>
</evidence>
<dbReference type="Proteomes" id="UP000663872">
    <property type="component" value="Unassembled WGS sequence"/>
</dbReference>
<comment type="function">
    <text evidence="9">Microtubule inner protein (MIP) part of the dynein-decorated doublet microtubules (DMTs) in cilia and flagellar axoneme. Forms filamentous polymers in the walls of ciliary and flagellar microtubules.</text>
</comment>
<reference evidence="12" key="1">
    <citation type="submission" date="2021-02" db="EMBL/GenBank/DDBJ databases">
        <authorList>
            <person name="Nowell W R."/>
        </authorList>
    </citation>
    <scope>NUCLEOTIDE SEQUENCE</scope>
</reference>
<dbReference type="GO" id="GO:0060271">
    <property type="term" value="P:cilium assembly"/>
    <property type="evidence" value="ECO:0007669"/>
    <property type="project" value="UniProtKB-UniRule"/>
</dbReference>
<keyword evidence="5 11" id="KW-0175">Coiled coil</keyword>
<evidence type="ECO:0000256" key="2">
    <source>
        <dbReference type="ARBA" id="ARBA00007209"/>
    </source>
</evidence>
<keyword evidence="8 10" id="KW-0966">Cell projection</keyword>
<evidence type="ECO:0000313" key="13">
    <source>
        <dbReference type="Proteomes" id="UP000663872"/>
    </source>
</evidence>
<dbReference type="GO" id="GO:0015630">
    <property type="term" value="C:microtubule cytoskeleton"/>
    <property type="evidence" value="ECO:0007669"/>
    <property type="project" value="UniProtKB-UniRule"/>
</dbReference>
<name>A0A818N6W2_9BILA</name>
<dbReference type="EMBL" id="CAJNYT010003810">
    <property type="protein sequence ID" value="CAF3601447.1"/>
    <property type="molecule type" value="Genomic_DNA"/>
</dbReference>
<comment type="subcellular location">
    <subcellularLocation>
        <location evidence="10">Cytoplasm</location>
        <location evidence="10">Cytoskeleton</location>
        <location evidence="10">Cilium axoneme</location>
    </subcellularLocation>
    <subcellularLocation>
        <location evidence="1">Cytoplasm</location>
        <location evidence="1">Cytoskeleton</location>
        <location evidence="1">Flagellum axoneme</location>
    </subcellularLocation>
</comment>
<evidence type="ECO:0000256" key="10">
    <source>
        <dbReference type="RuleBase" id="RU367040"/>
    </source>
</evidence>
<dbReference type="GO" id="GO:0060294">
    <property type="term" value="P:cilium movement involved in cell motility"/>
    <property type="evidence" value="ECO:0007669"/>
    <property type="project" value="UniProtKB-UniRule"/>
</dbReference>
<dbReference type="GO" id="GO:0005634">
    <property type="term" value="C:nucleus"/>
    <property type="evidence" value="ECO:0007669"/>
    <property type="project" value="TreeGrafter"/>
</dbReference>
<evidence type="ECO:0000256" key="9">
    <source>
        <dbReference type="ARBA" id="ARBA00045224"/>
    </source>
</evidence>
<dbReference type="InterPro" id="IPR048256">
    <property type="entry name" value="Tektin-like"/>
</dbReference>
<keyword evidence="7" id="KW-0206">Cytoskeleton</keyword>
<sequence length="175" mass="20548">MAKVVTRPQRFTPEEWKLASKVKHKNTERDRATAERLILECDRLDQEGRGTVDRTLADVNKKLDQRLDHVKNWKGELEVKRSELEKEIDATESYLVRIEKRLQSLQDNLHITQTTLANREKRYDIDLVHDDVQKDLIMEISAIQGAITLLTRTIEQTKEQLRLSIFLDTQVMLNE</sequence>
<evidence type="ECO:0000256" key="8">
    <source>
        <dbReference type="ARBA" id="ARBA00023273"/>
    </source>
</evidence>
<organism evidence="12 13">
    <name type="scientific">Rotaria socialis</name>
    <dbReference type="NCBI Taxonomy" id="392032"/>
    <lineage>
        <taxon>Eukaryota</taxon>
        <taxon>Metazoa</taxon>
        <taxon>Spiralia</taxon>
        <taxon>Gnathifera</taxon>
        <taxon>Rotifera</taxon>
        <taxon>Eurotatoria</taxon>
        <taxon>Bdelloidea</taxon>
        <taxon>Philodinida</taxon>
        <taxon>Philodinidae</taxon>
        <taxon>Rotaria</taxon>
    </lineage>
</organism>
<evidence type="ECO:0000256" key="4">
    <source>
        <dbReference type="ARBA" id="ARBA00022846"/>
    </source>
</evidence>